<accession>A0A8J2J2G0</accession>
<evidence type="ECO:0000313" key="2">
    <source>
        <dbReference type="Proteomes" id="UP000708208"/>
    </source>
</evidence>
<feature type="non-terminal residue" evidence="1">
    <location>
        <position position="1"/>
    </location>
</feature>
<proteinExistence type="predicted"/>
<organism evidence="1 2">
    <name type="scientific">Allacma fusca</name>
    <dbReference type="NCBI Taxonomy" id="39272"/>
    <lineage>
        <taxon>Eukaryota</taxon>
        <taxon>Metazoa</taxon>
        <taxon>Ecdysozoa</taxon>
        <taxon>Arthropoda</taxon>
        <taxon>Hexapoda</taxon>
        <taxon>Collembola</taxon>
        <taxon>Symphypleona</taxon>
        <taxon>Sminthuridae</taxon>
        <taxon>Allacma</taxon>
    </lineage>
</organism>
<protein>
    <submittedName>
        <fullName evidence="1">Uncharacterized protein</fullName>
    </submittedName>
</protein>
<sequence length="36" mass="4113">FNAELLVLAFTTFTNVMDSNIVQMVRMRIKKIALAL</sequence>
<gene>
    <name evidence="1" type="ORF">AFUS01_LOCUS3120</name>
</gene>
<name>A0A8J2J2G0_9HEXA</name>
<dbReference type="Proteomes" id="UP000708208">
    <property type="component" value="Unassembled WGS sequence"/>
</dbReference>
<comment type="caution">
    <text evidence="1">The sequence shown here is derived from an EMBL/GenBank/DDBJ whole genome shotgun (WGS) entry which is preliminary data.</text>
</comment>
<evidence type="ECO:0000313" key="1">
    <source>
        <dbReference type="EMBL" id="CAG7685539.1"/>
    </source>
</evidence>
<keyword evidence="2" id="KW-1185">Reference proteome</keyword>
<reference evidence="1" key="1">
    <citation type="submission" date="2021-06" db="EMBL/GenBank/DDBJ databases">
        <authorList>
            <person name="Hodson N. C."/>
            <person name="Mongue J. A."/>
            <person name="Jaron S. K."/>
        </authorList>
    </citation>
    <scope>NUCLEOTIDE SEQUENCE</scope>
</reference>
<dbReference type="EMBL" id="CAJVCH010018504">
    <property type="protein sequence ID" value="CAG7685539.1"/>
    <property type="molecule type" value="Genomic_DNA"/>
</dbReference>
<dbReference type="AlphaFoldDB" id="A0A8J2J2G0"/>